<evidence type="ECO:0000256" key="3">
    <source>
        <dbReference type="ARBA" id="ARBA00022692"/>
    </source>
</evidence>
<evidence type="ECO:0000256" key="5">
    <source>
        <dbReference type="ARBA" id="ARBA00022989"/>
    </source>
</evidence>
<sequence>MELEEVTEVDENIARKIVMVAFWCIQMKPGNRPPMSKVSEMLENEVELLELPPKPFLFSLDMSSEDHSEKNAMDEATT</sequence>
<dbReference type="EMBL" id="JBBPBN010000004">
    <property type="protein sequence ID" value="KAK9041771.1"/>
    <property type="molecule type" value="Genomic_DNA"/>
</dbReference>
<evidence type="ECO:0008006" key="10">
    <source>
        <dbReference type="Google" id="ProtNLM"/>
    </source>
</evidence>
<evidence type="ECO:0000256" key="1">
    <source>
        <dbReference type="ARBA" id="ARBA00004479"/>
    </source>
</evidence>
<evidence type="ECO:0000256" key="4">
    <source>
        <dbReference type="ARBA" id="ARBA00022729"/>
    </source>
</evidence>
<dbReference type="Proteomes" id="UP001396334">
    <property type="component" value="Unassembled WGS sequence"/>
</dbReference>
<evidence type="ECO:0000313" key="9">
    <source>
        <dbReference type="Proteomes" id="UP001396334"/>
    </source>
</evidence>
<comment type="caution">
    <text evidence="8">The sequence shown here is derived from an EMBL/GenBank/DDBJ whole genome shotgun (WGS) entry which is preliminary data.</text>
</comment>
<accession>A0ABR2TW82</accession>
<evidence type="ECO:0000256" key="7">
    <source>
        <dbReference type="ARBA" id="ARBA00023180"/>
    </source>
</evidence>
<evidence type="ECO:0000256" key="6">
    <source>
        <dbReference type="ARBA" id="ARBA00023136"/>
    </source>
</evidence>
<keyword evidence="6" id="KW-0472">Membrane</keyword>
<keyword evidence="9" id="KW-1185">Reference proteome</keyword>
<evidence type="ECO:0000256" key="2">
    <source>
        <dbReference type="ARBA" id="ARBA00022527"/>
    </source>
</evidence>
<dbReference type="PANTHER" id="PTHR27009">
    <property type="entry name" value="RUST RESISTANCE KINASE LR10-RELATED"/>
    <property type="match status" value="1"/>
</dbReference>
<keyword evidence="2" id="KW-0418">Kinase</keyword>
<comment type="subcellular location">
    <subcellularLocation>
        <location evidence="1">Membrane</location>
        <topology evidence="1">Single-pass type I membrane protein</topology>
    </subcellularLocation>
</comment>
<keyword evidence="5" id="KW-1133">Transmembrane helix</keyword>
<gene>
    <name evidence="8" type="ORF">V6N11_016861</name>
</gene>
<organism evidence="8 9">
    <name type="scientific">Hibiscus sabdariffa</name>
    <name type="common">roselle</name>
    <dbReference type="NCBI Taxonomy" id="183260"/>
    <lineage>
        <taxon>Eukaryota</taxon>
        <taxon>Viridiplantae</taxon>
        <taxon>Streptophyta</taxon>
        <taxon>Embryophyta</taxon>
        <taxon>Tracheophyta</taxon>
        <taxon>Spermatophyta</taxon>
        <taxon>Magnoliopsida</taxon>
        <taxon>eudicotyledons</taxon>
        <taxon>Gunneridae</taxon>
        <taxon>Pentapetalae</taxon>
        <taxon>rosids</taxon>
        <taxon>malvids</taxon>
        <taxon>Malvales</taxon>
        <taxon>Malvaceae</taxon>
        <taxon>Malvoideae</taxon>
        <taxon>Hibiscus</taxon>
    </lineage>
</organism>
<keyword evidence="3" id="KW-0812">Transmembrane</keyword>
<keyword evidence="2" id="KW-0723">Serine/threonine-protein kinase</keyword>
<evidence type="ECO:0000313" key="8">
    <source>
        <dbReference type="EMBL" id="KAK9041771.1"/>
    </source>
</evidence>
<name>A0ABR2TW82_9ROSI</name>
<protein>
    <recommendedName>
        <fullName evidence="10">Glycerophosphodiester phosphodiesterase</fullName>
    </recommendedName>
</protein>
<proteinExistence type="predicted"/>
<keyword evidence="4" id="KW-0732">Signal</keyword>
<reference evidence="8 9" key="1">
    <citation type="journal article" date="2024" name="G3 (Bethesda)">
        <title>Genome assembly of Hibiscus sabdariffa L. provides insights into metabolisms of medicinal natural products.</title>
        <authorList>
            <person name="Kim T."/>
        </authorList>
    </citation>
    <scope>NUCLEOTIDE SEQUENCE [LARGE SCALE GENOMIC DNA]</scope>
    <source>
        <strain evidence="8">TK-2024</strain>
        <tissue evidence="8">Old leaves</tissue>
    </source>
</reference>
<keyword evidence="2" id="KW-0808">Transferase</keyword>
<dbReference type="InterPro" id="IPR045874">
    <property type="entry name" value="LRK10/LRL21-25-like"/>
</dbReference>
<keyword evidence="7" id="KW-0325">Glycoprotein</keyword>